<feature type="non-terminal residue" evidence="1">
    <location>
        <position position="175"/>
    </location>
</feature>
<dbReference type="Proteomes" id="UP000229681">
    <property type="component" value="Unassembled WGS sequence"/>
</dbReference>
<dbReference type="AlphaFoldDB" id="A0A2M8P9R9"/>
<gene>
    <name evidence="1" type="ORF">CUN49_16365</name>
</gene>
<evidence type="ECO:0000313" key="1">
    <source>
        <dbReference type="EMBL" id="PJF34300.1"/>
    </source>
</evidence>
<dbReference type="EMBL" id="PGTM01000493">
    <property type="protein sequence ID" value="PJF34300.1"/>
    <property type="molecule type" value="Genomic_DNA"/>
</dbReference>
<accession>A0A2M8P9R9</accession>
<proteinExistence type="predicted"/>
<keyword evidence="1" id="KW-0489">Methyltransferase</keyword>
<sequence>SRYSGVIYTDGRPVDVREALTSINRILDETLAHQEGELDAESRFAVAWFEQHSFEEGAFGDADVLARAKNTSVDDLERLGVLIAAEGKVRLRKPEAYDPSAWDRRSSRASAWLATHHLIVTLSGKGEKGASELVANIEADVAERARQLAYRLYSICERKGWAELGFWYNALVSSW</sequence>
<dbReference type="GO" id="GO:0008168">
    <property type="term" value="F:methyltransferase activity"/>
    <property type="evidence" value="ECO:0007669"/>
    <property type="project" value="UniProtKB-KW"/>
</dbReference>
<reference evidence="1 2" key="1">
    <citation type="submission" date="2017-11" db="EMBL/GenBank/DDBJ databases">
        <title>Evolution of Phototrophy in the Chloroflexi Phylum Driven by Horizontal Gene Transfer.</title>
        <authorList>
            <person name="Ward L.M."/>
            <person name="Hemp J."/>
            <person name="Shih P.M."/>
            <person name="Mcglynn S.E."/>
            <person name="Fischer W."/>
        </authorList>
    </citation>
    <scope>NUCLEOTIDE SEQUENCE [LARGE SCALE GENOMIC DNA]</scope>
    <source>
        <strain evidence="1">JP3_13</strain>
    </source>
</reference>
<protein>
    <submittedName>
        <fullName evidence="1">DNA methylase</fullName>
    </submittedName>
</protein>
<feature type="non-terminal residue" evidence="1">
    <location>
        <position position="1"/>
    </location>
</feature>
<evidence type="ECO:0000313" key="2">
    <source>
        <dbReference type="Proteomes" id="UP000229681"/>
    </source>
</evidence>
<name>A0A2M8P9R9_9CHLR</name>
<dbReference type="GO" id="GO:0032259">
    <property type="term" value="P:methylation"/>
    <property type="evidence" value="ECO:0007669"/>
    <property type="project" value="UniProtKB-KW"/>
</dbReference>
<comment type="caution">
    <text evidence="1">The sequence shown here is derived from an EMBL/GenBank/DDBJ whole genome shotgun (WGS) entry which is preliminary data.</text>
</comment>
<organism evidence="1 2">
    <name type="scientific">Candidatus Thermofonsia Clade 1 bacterium</name>
    <dbReference type="NCBI Taxonomy" id="2364210"/>
    <lineage>
        <taxon>Bacteria</taxon>
        <taxon>Bacillati</taxon>
        <taxon>Chloroflexota</taxon>
        <taxon>Candidatus Thermofontia</taxon>
        <taxon>Candidatus Thermofonsia Clade 1</taxon>
    </lineage>
</organism>
<keyword evidence="1" id="KW-0808">Transferase</keyword>